<sequence>MSATSTQKQQQQQQRYRINNNNTHQSRNTNAYIDREVYHRQSLMNNNKNNYYWNHDYRGSNDDFYLNDYYQHRNTYSQPSQHIRKGRQTKLVHQYNSKSIFSSSNNNHSYYDNIPPRHRQQQQIDKREERTTQVQDSRINNQIKQSNNEQSTKPMKSISSSSTNSEITNNVGSTNRKDLHTKNLATAAIAARQQNQQGQTNLGVVQTLMNSLILQQQQQPSQSQSTVQLQYQLTNALLATMIQQRLKETALQAQAQQIQAALPTLLAAQALVYQQQQQGHLTVNQQQNQSALSPNVAHPGTKFNNRPLVKFPITRPIISSLTPGMIIPVIRPPVSTNLLRHRLGTNTQQIYSTTVLPTYQQVQEIERGISLGDAIHLKNAIDIADVNNNNNADTTPSNNNIIE</sequence>
<proteinExistence type="predicted"/>
<dbReference type="EMBL" id="CAJOBB010000907">
    <property type="protein sequence ID" value="CAF3774237.1"/>
    <property type="molecule type" value="Genomic_DNA"/>
</dbReference>
<dbReference type="AlphaFoldDB" id="A0A814FYQ2"/>
<feature type="compositionally biased region" description="Low complexity" evidence="1">
    <location>
        <begin position="157"/>
        <end position="170"/>
    </location>
</feature>
<dbReference type="Proteomes" id="UP000663860">
    <property type="component" value="Unassembled WGS sequence"/>
</dbReference>
<evidence type="ECO:0000313" key="3">
    <source>
        <dbReference type="EMBL" id="CAF3774237.1"/>
    </source>
</evidence>
<accession>A0A814FYQ2</accession>
<dbReference type="EMBL" id="CAJNOE010000158">
    <property type="protein sequence ID" value="CAF0991807.1"/>
    <property type="molecule type" value="Genomic_DNA"/>
</dbReference>
<name>A0A814FYQ2_9BILA</name>
<feature type="region of interest" description="Disordered" evidence="1">
    <location>
        <begin position="1"/>
        <end position="31"/>
    </location>
</feature>
<reference evidence="2" key="1">
    <citation type="submission" date="2021-02" db="EMBL/GenBank/DDBJ databases">
        <authorList>
            <person name="Nowell W R."/>
        </authorList>
    </citation>
    <scope>NUCLEOTIDE SEQUENCE</scope>
</reference>
<evidence type="ECO:0000313" key="4">
    <source>
        <dbReference type="Proteomes" id="UP000663860"/>
    </source>
</evidence>
<evidence type="ECO:0000256" key="1">
    <source>
        <dbReference type="SAM" id="MobiDB-lite"/>
    </source>
</evidence>
<gene>
    <name evidence="2" type="ORF">IZO911_LOCUS17146</name>
    <name evidence="3" type="ORF">KXQ929_LOCUS15547</name>
</gene>
<feature type="region of interest" description="Disordered" evidence="1">
    <location>
        <begin position="101"/>
        <end position="179"/>
    </location>
</feature>
<organism evidence="2 4">
    <name type="scientific">Adineta steineri</name>
    <dbReference type="NCBI Taxonomy" id="433720"/>
    <lineage>
        <taxon>Eukaryota</taxon>
        <taxon>Metazoa</taxon>
        <taxon>Spiralia</taxon>
        <taxon>Gnathifera</taxon>
        <taxon>Rotifera</taxon>
        <taxon>Eurotatoria</taxon>
        <taxon>Bdelloidea</taxon>
        <taxon>Adinetida</taxon>
        <taxon>Adinetidae</taxon>
        <taxon>Adineta</taxon>
    </lineage>
</organism>
<feature type="compositionally biased region" description="Low complexity" evidence="1">
    <location>
        <begin position="7"/>
        <end position="30"/>
    </location>
</feature>
<protein>
    <submittedName>
        <fullName evidence="2">Uncharacterized protein</fullName>
    </submittedName>
</protein>
<dbReference type="Proteomes" id="UP000663868">
    <property type="component" value="Unassembled WGS sequence"/>
</dbReference>
<feature type="compositionally biased region" description="Low complexity" evidence="1">
    <location>
        <begin position="101"/>
        <end position="113"/>
    </location>
</feature>
<feature type="compositionally biased region" description="Polar residues" evidence="1">
    <location>
        <begin position="132"/>
        <end position="154"/>
    </location>
</feature>
<comment type="caution">
    <text evidence="2">The sequence shown here is derived from an EMBL/GenBank/DDBJ whole genome shotgun (WGS) entry which is preliminary data.</text>
</comment>
<evidence type="ECO:0000313" key="2">
    <source>
        <dbReference type="EMBL" id="CAF0991807.1"/>
    </source>
</evidence>